<evidence type="ECO:0000256" key="2">
    <source>
        <dbReference type="ARBA" id="ARBA00011738"/>
    </source>
</evidence>
<evidence type="ECO:0000313" key="15">
    <source>
        <dbReference type="Proteomes" id="UP000269883"/>
    </source>
</evidence>
<keyword evidence="3 12" id="KW-0963">Cytoplasm</keyword>
<dbReference type="InterPro" id="IPR006195">
    <property type="entry name" value="aa-tRNA-synth_II"/>
</dbReference>
<dbReference type="InterPro" id="IPR044140">
    <property type="entry name" value="ProRS_anticodon_short"/>
</dbReference>
<dbReference type="GO" id="GO:0006433">
    <property type="term" value="P:prolyl-tRNA aminoacylation"/>
    <property type="evidence" value="ECO:0007669"/>
    <property type="project" value="UniProtKB-UniRule"/>
</dbReference>
<dbReference type="SUPFAM" id="SSF52954">
    <property type="entry name" value="Class II aaRS ABD-related"/>
    <property type="match status" value="1"/>
</dbReference>
<dbReference type="InterPro" id="IPR002314">
    <property type="entry name" value="aa-tRNA-synt_IIb"/>
</dbReference>
<dbReference type="CDD" id="cd00779">
    <property type="entry name" value="ProRS_core_prok"/>
    <property type="match status" value="1"/>
</dbReference>
<dbReference type="KEGG" id="dfl:DFE_0545"/>
<dbReference type="InterPro" id="IPR023717">
    <property type="entry name" value="Pro-tRNA-Synthase_IIa_type1"/>
</dbReference>
<dbReference type="FunFam" id="3.30.930.10:FF:000066">
    <property type="entry name" value="Proline--tRNA ligase"/>
    <property type="match status" value="1"/>
</dbReference>
<comment type="subcellular location">
    <subcellularLocation>
        <location evidence="1 12">Cytoplasm</location>
    </subcellularLocation>
</comment>
<dbReference type="GO" id="GO:0004827">
    <property type="term" value="F:proline-tRNA ligase activity"/>
    <property type="evidence" value="ECO:0007669"/>
    <property type="project" value="UniProtKB-UniRule"/>
</dbReference>
<dbReference type="EMBL" id="AP017378">
    <property type="protein sequence ID" value="BBD07271.1"/>
    <property type="molecule type" value="Genomic_DNA"/>
</dbReference>
<dbReference type="GO" id="GO:0005524">
    <property type="term" value="F:ATP binding"/>
    <property type="evidence" value="ECO:0007669"/>
    <property type="project" value="UniProtKB-UniRule"/>
</dbReference>
<dbReference type="RefSeq" id="WP_126376381.1">
    <property type="nucleotide sequence ID" value="NZ_AP017378.1"/>
</dbReference>
<dbReference type="Gene3D" id="3.30.930.10">
    <property type="entry name" value="Bira Bifunctional Protein, Domain 2"/>
    <property type="match status" value="2"/>
</dbReference>
<evidence type="ECO:0000313" key="14">
    <source>
        <dbReference type="EMBL" id="BBD07271.1"/>
    </source>
</evidence>
<dbReference type="FunFam" id="3.30.930.10:FF:000065">
    <property type="entry name" value="Proline--tRNA ligase"/>
    <property type="match status" value="1"/>
</dbReference>
<evidence type="ECO:0000256" key="7">
    <source>
        <dbReference type="ARBA" id="ARBA00022917"/>
    </source>
</evidence>
<reference evidence="14 15" key="1">
    <citation type="journal article" date="2018" name="Sci. Adv.">
        <title>Multi-heme cytochromes provide a pathway for survival in energy-limited environments.</title>
        <authorList>
            <person name="Deng X."/>
            <person name="Dohmae N."/>
            <person name="Nealson K.H."/>
            <person name="Hashimoto K."/>
            <person name="Okamoto A."/>
        </authorList>
    </citation>
    <scope>NUCLEOTIDE SEQUENCE [LARGE SCALE GENOMIC DNA]</scope>
    <source>
        <strain evidence="14 15">IS5</strain>
    </source>
</reference>
<dbReference type="NCBIfam" id="TIGR00409">
    <property type="entry name" value="proS_fam_II"/>
    <property type="match status" value="1"/>
</dbReference>
<dbReference type="Pfam" id="PF03129">
    <property type="entry name" value="HGTP_anticodon"/>
    <property type="match status" value="1"/>
</dbReference>
<dbReference type="Gene3D" id="3.40.50.800">
    <property type="entry name" value="Anticodon-binding domain"/>
    <property type="match status" value="1"/>
</dbReference>
<dbReference type="Pfam" id="PF04073">
    <property type="entry name" value="tRNA_edit"/>
    <property type="match status" value="1"/>
</dbReference>
<dbReference type="Proteomes" id="UP000269883">
    <property type="component" value="Chromosome"/>
</dbReference>
<dbReference type="NCBIfam" id="NF006625">
    <property type="entry name" value="PRK09194.1"/>
    <property type="match status" value="1"/>
</dbReference>
<keyword evidence="6 12" id="KW-0067">ATP-binding</keyword>
<dbReference type="InterPro" id="IPR036621">
    <property type="entry name" value="Anticodon-bd_dom_sf"/>
</dbReference>
<evidence type="ECO:0000256" key="4">
    <source>
        <dbReference type="ARBA" id="ARBA00022598"/>
    </source>
</evidence>
<comment type="catalytic activity">
    <reaction evidence="9 12">
        <text>tRNA(Pro) + L-proline + ATP = L-prolyl-tRNA(Pro) + AMP + diphosphate</text>
        <dbReference type="Rhea" id="RHEA:14305"/>
        <dbReference type="Rhea" id="RHEA-COMP:9700"/>
        <dbReference type="Rhea" id="RHEA-COMP:9702"/>
        <dbReference type="ChEBI" id="CHEBI:30616"/>
        <dbReference type="ChEBI" id="CHEBI:33019"/>
        <dbReference type="ChEBI" id="CHEBI:60039"/>
        <dbReference type="ChEBI" id="CHEBI:78442"/>
        <dbReference type="ChEBI" id="CHEBI:78532"/>
        <dbReference type="ChEBI" id="CHEBI:456215"/>
        <dbReference type="EC" id="6.1.1.15"/>
    </reaction>
</comment>
<comment type="function">
    <text evidence="10 12">Catalyzes the attachment of proline to tRNA(Pro) in a two-step reaction: proline is first activated by ATP to form Pro-AMP and then transferred to the acceptor end of tRNA(Pro). As ProRS can inadvertently accommodate and process non-cognate amino acids such as alanine and cysteine, to avoid such errors it has two additional distinct editing activities against alanine. One activity is designated as 'pretransfer' editing and involves the tRNA(Pro)-independent hydrolysis of activated Ala-AMP. The other activity is designated 'posttransfer' editing and involves deacylation of mischarged Ala-tRNA(Pro). The misacylated Cys-tRNA(Pro) is not edited by ProRS.</text>
</comment>
<accession>A0A2Z6AVL1</accession>
<dbReference type="InterPro" id="IPR033730">
    <property type="entry name" value="ProRS_core_prok"/>
</dbReference>
<keyword evidence="7 12" id="KW-0648">Protein biosynthesis</keyword>
<dbReference type="InterPro" id="IPR004500">
    <property type="entry name" value="Pro-tRNA-synth_IIa_bac-type"/>
</dbReference>
<comment type="domain">
    <text evidence="12">Consists of three domains: the N-terminal catalytic domain, the editing domain and the C-terminal anticodon-binding domain.</text>
</comment>
<evidence type="ECO:0000256" key="3">
    <source>
        <dbReference type="ARBA" id="ARBA00022490"/>
    </source>
</evidence>
<dbReference type="InterPro" id="IPR045864">
    <property type="entry name" value="aa-tRNA-synth_II/BPL/LPL"/>
</dbReference>
<evidence type="ECO:0000256" key="11">
    <source>
        <dbReference type="ARBA" id="ARBA00060755"/>
    </source>
</evidence>
<evidence type="ECO:0000256" key="9">
    <source>
        <dbReference type="ARBA" id="ARBA00047671"/>
    </source>
</evidence>
<evidence type="ECO:0000256" key="8">
    <source>
        <dbReference type="ARBA" id="ARBA00023146"/>
    </source>
</evidence>
<dbReference type="PANTHER" id="PTHR42753">
    <property type="entry name" value="MITOCHONDRIAL RIBOSOME PROTEIN L39/PROLYL-TRNA LIGASE FAMILY MEMBER"/>
    <property type="match status" value="1"/>
</dbReference>
<dbReference type="PRINTS" id="PR01046">
    <property type="entry name" value="TRNASYNTHPRO"/>
</dbReference>
<dbReference type="AlphaFoldDB" id="A0A2Z6AVL1"/>
<keyword evidence="15" id="KW-1185">Reference proteome</keyword>
<dbReference type="SUPFAM" id="SSF55681">
    <property type="entry name" value="Class II aaRS and biotin synthetases"/>
    <property type="match status" value="1"/>
</dbReference>
<evidence type="ECO:0000259" key="13">
    <source>
        <dbReference type="PROSITE" id="PS50862"/>
    </source>
</evidence>
<dbReference type="InterPro" id="IPR036754">
    <property type="entry name" value="YbaK/aa-tRNA-synt-asso_dom_sf"/>
</dbReference>
<name>A0A2Z6AVL1_9BACT</name>
<sequence>MRYSNLYVPTLKEAPADAEVISHKLLIRAGMIRKLTSGIYTYLPMGLRSLNKVATIVREEMNRAGAQEISMPMVQPGDLWEETGRWQFYGKELLRIKDRHGRDYCLGPTHEEVVTDLVRGEVNSYKQLPINLYQVQSKFRDEIRPRFGLMRGREFVMKDAYSFDADDAGAEASYKAMYAAYSAIFERLGLTFRPVEADSGSIGGSFSHEFMVLAETGEDTIAVCSACEYAANLEKAEVTGEVKPCLDEGPMMVEVATPETHTVEEVAKFLNVHKMQVIKTLLFDADGEAVAALVRGDRELNDIKFKNALDCAELTMASPEQVQEWTGAPVGFAGPVGLKVSRILADNEIKGATDFVVGANKADTHLRHLNLARDVEAEVQYADLRVITEDDPCPRCGGQLTMPKGIEVGHVFKLGTKYSEAMDAKFLDQNGKEQLMIMGCYGIGVSRVVASCIEQNHDENGIVFPPPVAPFEAIVLCLDPKKEEILGKAEEIYNIIEASGADTLLDDRIERPGVKFKDADLVGYPIQIVVGGKGVKNGIVECKDRRTGEKIELGLDNFERDFVAWRRDVWCGWGLTDGDADLDSCR</sequence>
<proteinExistence type="inferred from homology"/>
<feature type="domain" description="Aminoacyl-transfer RNA synthetases class-II family profile" evidence="13">
    <location>
        <begin position="38"/>
        <end position="465"/>
    </location>
</feature>
<dbReference type="GO" id="GO:0002161">
    <property type="term" value="F:aminoacyl-tRNA deacylase activity"/>
    <property type="evidence" value="ECO:0007669"/>
    <property type="project" value="InterPro"/>
</dbReference>
<evidence type="ECO:0000256" key="1">
    <source>
        <dbReference type="ARBA" id="ARBA00004496"/>
    </source>
</evidence>
<evidence type="ECO:0000256" key="6">
    <source>
        <dbReference type="ARBA" id="ARBA00022840"/>
    </source>
</evidence>
<keyword evidence="8 12" id="KW-0030">Aminoacyl-tRNA synthetase</keyword>
<dbReference type="HAMAP" id="MF_01569">
    <property type="entry name" value="Pro_tRNA_synth_type1"/>
    <property type="match status" value="1"/>
</dbReference>
<dbReference type="InterPro" id="IPR007214">
    <property type="entry name" value="YbaK/aa-tRNA-synth-assoc-dom"/>
</dbReference>
<keyword evidence="4 12" id="KW-0436">Ligase</keyword>
<dbReference type="InterPro" id="IPR002316">
    <property type="entry name" value="Pro-tRNA-ligase_IIa"/>
</dbReference>
<evidence type="ECO:0000256" key="12">
    <source>
        <dbReference type="HAMAP-Rule" id="MF_01569"/>
    </source>
</evidence>
<dbReference type="EC" id="6.1.1.15" evidence="12"/>
<comment type="similarity">
    <text evidence="11 12">Belongs to the class-II aminoacyl-tRNA synthetase family. ProS type 1 subfamily.</text>
</comment>
<evidence type="ECO:0000256" key="5">
    <source>
        <dbReference type="ARBA" id="ARBA00022741"/>
    </source>
</evidence>
<dbReference type="InterPro" id="IPR004154">
    <property type="entry name" value="Anticodon-bd"/>
</dbReference>
<comment type="subunit">
    <text evidence="2 12">Homodimer.</text>
</comment>
<dbReference type="OrthoDB" id="9809052at2"/>
<protein>
    <recommendedName>
        <fullName evidence="12">Proline--tRNA ligase</fullName>
        <ecNumber evidence="12">6.1.1.15</ecNumber>
    </recommendedName>
    <alternativeName>
        <fullName evidence="12">Prolyl-tRNA synthetase</fullName>
        <shortName evidence="12">ProRS</shortName>
    </alternativeName>
</protein>
<dbReference type="CDD" id="cd04334">
    <property type="entry name" value="ProRS-INS"/>
    <property type="match status" value="1"/>
</dbReference>
<evidence type="ECO:0000256" key="10">
    <source>
        <dbReference type="ARBA" id="ARBA00053664"/>
    </source>
</evidence>
<organism evidence="14 15">
    <name type="scientific">Desulfovibrio ferrophilus</name>
    <dbReference type="NCBI Taxonomy" id="241368"/>
    <lineage>
        <taxon>Bacteria</taxon>
        <taxon>Pseudomonadati</taxon>
        <taxon>Thermodesulfobacteriota</taxon>
        <taxon>Desulfovibrionia</taxon>
        <taxon>Desulfovibrionales</taxon>
        <taxon>Desulfovibrionaceae</taxon>
        <taxon>Desulfovibrio</taxon>
    </lineage>
</organism>
<dbReference type="PIRSF" id="PIRSF001535">
    <property type="entry name" value="ProRS_1"/>
    <property type="match status" value="1"/>
</dbReference>
<dbReference type="PROSITE" id="PS50862">
    <property type="entry name" value="AA_TRNA_LIGASE_II"/>
    <property type="match status" value="1"/>
</dbReference>
<keyword evidence="5 12" id="KW-0547">Nucleotide-binding</keyword>
<dbReference type="SUPFAM" id="SSF55826">
    <property type="entry name" value="YbaK/ProRS associated domain"/>
    <property type="match status" value="1"/>
</dbReference>
<dbReference type="InterPro" id="IPR050062">
    <property type="entry name" value="Pro-tRNA_synthetase"/>
</dbReference>
<dbReference type="GO" id="GO:0005829">
    <property type="term" value="C:cytosol"/>
    <property type="evidence" value="ECO:0007669"/>
    <property type="project" value="TreeGrafter"/>
</dbReference>
<dbReference type="Pfam" id="PF00587">
    <property type="entry name" value="tRNA-synt_2b"/>
    <property type="match status" value="1"/>
</dbReference>
<dbReference type="PANTHER" id="PTHR42753:SF2">
    <property type="entry name" value="PROLINE--TRNA LIGASE"/>
    <property type="match status" value="1"/>
</dbReference>
<dbReference type="CDD" id="cd00861">
    <property type="entry name" value="ProRS_anticodon_short"/>
    <property type="match status" value="1"/>
</dbReference>
<gene>
    <name evidence="12" type="primary">proS</name>
    <name evidence="14" type="ORF">DFE_0545</name>
</gene>